<dbReference type="InterPro" id="IPR006528">
    <property type="entry name" value="Phage_head_morphogenesis_dom"/>
</dbReference>
<feature type="domain" description="Phage head morphogenesis" evidence="1">
    <location>
        <begin position="201"/>
        <end position="299"/>
    </location>
</feature>
<dbReference type="HOGENOM" id="CLU_475472_0_0_9"/>
<accession>A0A0E2HCQ0</accession>
<proteinExistence type="predicted"/>
<dbReference type="RefSeq" id="WP_002595616.1">
    <property type="nucleotide sequence ID" value="NZ_KB851019.1"/>
</dbReference>
<name>A0A0E2HCQ0_9FIRM</name>
<organism evidence="2 3">
    <name type="scientific">[Clostridium] clostridioforme 90A8</name>
    <dbReference type="NCBI Taxonomy" id="999408"/>
    <lineage>
        <taxon>Bacteria</taxon>
        <taxon>Bacillati</taxon>
        <taxon>Bacillota</taxon>
        <taxon>Clostridia</taxon>
        <taxon>Lachnospirales</taxon>
        <taxon>Lachnospiraceae</taxon>
        <taxon>Enterocloster</taxon>
    </lineage>
</organism>
<dbReference type="Pfam" id="PF04233">
    <property type="entry name" value="Phage_Mu_F"/>
    <property type="match status" value="1"/>
</dbReference>
<gene>
    <name evidence="2" type="ORF">HMPREF1090_01973</name>
</gene>
<evidence type="ECO:0000313" key="3">
    <source>
        <dbReference type="Proteomes" id="UP000013085"/>
    </source>
</evidence>
<dbReference type="EMBL" id="AGYR01000018">
    <property type="protein sequence ID" value="ENZ17203.1"/>
    <property type="molecule type" value="Genomic_DNA"/>
</dbReference>
<evidence type="ECO:0000259" key="1">
    <source>
        <dbReference type="Pfam" id="PF04233"/>
    </source>
</evidence>
<dbReference type="NCBIfam" id="TIGR01641">
    <property type="entry name" value="phageSPP1_gp7"/>
    <property type="match status" value="1"/>
</dbReference>
<dbReference type="PATRIC" id="fig|999408.3.peg.2118"/>
<sequence length="573" mass="64867">MNQRQRNAWIEAAKEQVLRNAEASDGCEADLMELYDECVNGLENEIRAFYSRHARDNQLTEAQASKLLTGKEYSTWKNSLEGYLEELEGQGKDSRLALELNTLSAKSQVSRKEQLLANIYHNMARLAGRSETELTGLLEGLVQTNYERKMFDIQSIGGVAWDVSKVDERLLKQILSYPWSGKQYSKALWDNTDQLAALTRRELTLGFMSGASVDKIAKEIDDVMGKGRYAAQRLVRTEASYFANQGQLLAYQDAGVTKYRFLGGGCEICQRLNGQVFELSDARAGENLPPIHPNCKCTTVAAYDIPVFKQRQGNPLKSNPKFEEWKKKHMEEADKAESEPGQENAKKGIFANLKDRREATGLLQPYASKVKVTGEVNQANYKKAAAELERQLAKAPFQKLDEITIFDSRDAPGKMGSAVGKRLRMGTALMNAPEQYYEGSVLNWTKRIEASMGKLRARLNEGASEAVREAYGRQMELKRYSRGNVLYKGREIACVIQHEMMHMIVNETGMRDDRKLKECYNRAMKSGDVYGISYRASENEREFICEAAVMYENGEPMPEYIKRLVKECKSHEA</sequence>
<reference evidence="2 3" key="1">
    <citation type="submission" date="2013-01" db="EMBL/GenBank/DDBJ databases">
        <title>The Genome Sequence of Clostridium clostridioforme 90A8.</title>
        <authorList>
            <consortium name="The Broad Institute Genome Sequencing Platform"/>
            <person name="Earl A."/>
            <person name="Ward D."/>
            <person name="Feldgarden M."/>
            <person name="Gevers D."/>
            <person name="Courvalin P."/>
            <person name="Lambert T."/>
            <person name="Walker B."/>
            <person name="Young S.K."/>
            <person name="Zeng Q."/>
            <person name="Gargeya S."/>
            <person name="Fitzgerald M."/>
            <person name="Haas B."/>
            <person name="Abouelleil A."/>
            <person name="Alvarado L."/>
            <person name="Arachchi H.M."/>
            <person name="Berlin A.M."/>
            <person name="Chapman S.B."/>
            <person name="Dewar J."/>
            <person name="Goldberg J."/>
            <person name="Griggs A."/>
            <person name="Gujja S."/>
            <person name="Hansen M."/>
            <person name="Howarth C."/>
            <person name="Imamovic A."/>
            <person name="Larimer J."/>
            <person name="McCowan C."/>
            <person name="Murphy C."/>
            <person name="Neiman D."/>
            <person name="Pearson M."/>
            <person name="Priest M."/>
            <person name="Roberts A."/>
            <person name="Saif S."/>
            <person name="Shea T."/>
            <person name="Sisk P."/>
            <person name="Sykes S."/>
            <person name="Wortman J."/>
            <person name="Nusbaum C."/>
            <person name="Birren B."/>
        </authorList>
    </citation>
    <scope>NUCLEOTIDE SEQUENCE [LARGE SCALE GENOMIC DNA]</scope>
    <source>
        <strain evidence="2 3">90A8</strain>
    </source>
</reference>
<dbReference type="AlphaFoldDB" id="A0A0E2HCQ0"/>
<protein>
    <submittedName>
        <fullName evidence="2">SPP1 gp7 family phage head morphogenesis protein</fullName>
    </submittedName>
</protein>
<comment type="caution">
    <text evidence="2">The sequence shown here is derived from an EMBL/GenBank/DDBJ whole genome shotgun (WGS) entry which is preliminary data.</text>
</comment>
<evidence type="ECO:0000313" key="2">
    <source>
        <dbReference type="EMBL" id="ENZ17203.1"/>
    </source>
</evidence>
<dbReference type="Proteomes" id="UP000013085">
    <property type="component" value="Unassembled WGS sequence"/>
</dbReference>